<dbReference type="Pfam" id="PF02156">
    <property type="entry name" value="Glyco_hydro_26"/>
    <property type="match status" value="1"/>
</dbReference>
<comment type="caution">
    <text evidence="12">The sequence shown here is derived from an EMBL/GenBank/DDBJ whole genome shotgun (WGS) entry which is preliminary data.</text>
</comment>
<reference evidence="12 13" key="1">
    <citation type="submission" date="2024-06" db="EMBL/GenBank/DDBJ databases">
        <title>Genomic Encyclopedia of Type Strains, Phase IV (KMG-IV): sequencing the most valuable type-strain genomes for metagenomic binning, comparative biology and taxonomic classification.</title>
        <authorList>
            <person name="Goeker M."/>
        </authorList>
    </citation>
    <scope>NUCLEOTIDE SEQUENCE [LARGE SCALE GENOMIC DNA]</scope>
    <source>
        <strain evidence="12 13">DSM 29126</strain>
    </source>
</reference>
<dbReference type="SUPFAM" id="SSF51445">
    <property type="entry name" value="(Trans)glycosidases"/>
    <property type="match status" value="1"/>
</dbReference>
<dbReference type="Proteomes" id="UP001549134">
    <property type="component" value="Unassembled WGS sequence"/>
</dbReference>
<dbReference type="SUPFAM" id="SSF49785">
    <property type="entry name" value="Galactose-binding domain-like"/>
    <property type="match status" value="2"/>
</dbReference>
<dbReference type="InterPro" id="IPR019931">
    <property type="entry name" value="LPXTG_anchor"/>
</dbReference>
<dbReference type="InterPro" id="IPR049475">
    <property type="entry name" value="Mann_GBD_bact"/>
</dbReference>
<dbReference type="Pfam" id="PF21253">
    <property type="entry name" value="Mann_GBD_bact"/>
    <property type="match status" value="1"/>
</dbReference>
<dbReference type="EMBL" id="JBEPLX010000002">
    <property type="protein sequence ID" value="MET3533158.1"/>
    <property type="molecule type" value="Genomic_DNA"/>
</dbReference>
<dbReference type="PRINTS" id="PR00739">
    <property type="entry name" value="GLHYDRLASE26"/>
</dbReference>
<dbReference type="RefSeq" id="WP_237395273.1">
    <property type="nucleotide sequence ID" value="NZ_AP024276.1"/>
</dbReference>
<comment type="similarity">
    <text evidence="1 8">Belongs to the glycosyl hydrolase 26 family.</text>
</comment>
<evidence type="ECO:0000256" key="8">
    <source>
        <dbReference type="PROSITE-ProRule" id="PRU01100"/>
    </source>
</evidence>
<feature type="compositionally biased region" description="Polar residues" evidence="9">
    <location>
        <begin position="993"/>
        <end position="1009"/>
    </location>
</feature>
<dbReference type="PANTHER" id="PTHR40079">
    <property type="entry name" value="MANNAN ENDO-1,4-BETA-MANNOSIDASE E-RELATED"/>
    <property type="match status" value="1"/>
</dbReference>
<dbReference type="Gene3D" id="3.20.20.80">
    <property type="entry name" value="Glycosidases"/>
    <property type="match status" value="1"/>
</dbReference>
<keyword evidence="3" id="KW-0964">Secreted</keyword>
<dbReference type="GeneID" id="78827639"/>
<keyword evidence="7 8" id="KW-0326">Glycosidase</keyword>
<dbReference type="NCBIfam" id="TIGR01167">
    <property type="entry name" value="LPXTG_anchor"/>
    <property type="match status" value="1"/>
</dbReference>
<evidence type="ECO:0000256" key="4">
    <source>
        <dbReference type="ARBA" id="ARBA00022729"/>
    </source>
</evidence>
<dbReference type="InterPro" id="IPR000805">
    <property type="entry name" value="Glyco_hydro_26"/>
</dbReference>
<evidence type="ECO:0000256" key="3">
    <source>
        <dbReference type="ARBA" id="ARBA00022525"/>
    </source>
</evidence>
<feature type="chain" id="PRO_5045178336" evidence="10">
    <location>
        <begin position="29"/>
        <end position="1037"/>
    </location>
</feature>
<organism evidence="12 13">
    <name type="scientific">Streptococcus parasuis</name>
    <dbReference type="NCBI Taxonomy" id="1501662"/>
    <lineage>
        <taxon>Bacteria</taxon>
        <taxon>Bacillati</taxon>
        <taxon>Bacillota</taxon>
        <taxon>Bacilli</taxon>
        <taxon>Lactobacillales</taxon>
        <taxon>Streptococcaceae</taxon>
        <taxon>Streptococcus</taxon>
    </lineage>
</organism>
<evidence type="ECO:0000256" key="9">
    <source>
        <dbReference type="SAM" id="MobiDB-lite"/>
    </source>
</evidence>
<feature type="compositionally biased region" description="Polar residues" evidence="9">
    <location>
        <begin position="935"/>
        <end position="948"/>
    </location>
</feature>
<feature type="active site" description="Proton donor" evidence="8">
    <location>
        <position position="299"/>
    </location>
</feature>
<evidence type="ECO:0000256" key="10">
    <source>
        <dbReference type="SAM" id="SignalP"/>
    </source>
</evidence>
<evidence type="ECO:0000259" key="11">
    <source>
        <dbReference type="PROSITE" id="PS51764"/>
    </source>
</evidence>
<dbReference type="Gene3D" id="2.60.120.260">
    <property type="entry name" value="Galactose-binding domain-like"/>
    <property type="match status" value="1"/>
</dbReference>
<feature type="active site" description="Nucleophile" evidence="8">
    <location>
        <position position="409"/>
    </location>
</feature>
<evidence type="ECO:0000256" key="2">
    <source>
        <dbReference type="ARBA" id="ARBA00022512"/>
    </source>
</evidence>
<evidence type="ECO:0000256" key="5">
    <source>
        <dbReference type="ARBA" id="ARBA00022801"/>
    </source>
</evidence>
<keyword evidence="4 10" id="KW-0732">Signal</keyword>
<evidence type="ECO:0000313" key="13">
    <source>
        <dbReference type="Proteomes" id="UP001549134"/>
    </source>
</evidence>
<evidence type="ECO:0000256" key="6">
    <source>
        <dbReference type="ARBA" id="ARBA00023088"/>
    </source>
</evidence>
<evidence type="ECO:0000256" key="7">
    <source>
        <dbReference type="ARBA" id="ARBA00023295"/>
    </source>
</evidence>
<feature type="signal peptide" evidence="10">
    <location>
        <begin position="1"/>
        <end position="28"/>
    </location>
</feature>
<accession>A0ABV2EQT9</accession>
<dbReference type="Pfam" id="PF00746">
    <property type="entry name" value="Gram_pos_anchor"/>
    <property type="match status" value="1"/>
</dbReference>
<evidence type="ECO:0000313" key="12">
    <source>
        <dbReference type="EMBL" id="MET3533158.1"/>
    </source>
</evidence>
<sequence>MGNRLTKSSVLAGVLVASCLLGGHAVLAEETSSDPILSTEVLPSPVGETSVETEMEAVPDANSETKVSDENTETQATFAPQIVEVKTDEPSSEETGVVTEIQSETLEEVVATAGVETESARDSVVLNMVDAKASQETKELLDYLKEKAASPDILFGQQHALDEGVSLTSEGSRAGSTDSEVKNAVGDYPAIFGWDTLSLDGHEKPGVAGDPEQSLNNVIESMKTAHQLGGAVVLSMHPYNFVTGGNFNDSSGNVVSEILPGGTKNTEFNQWLDRIASLAEGLKDDEGKDIPLIFRPFHEQNGSWFWWGASTTKPDQYKALYRYTVEYLRDQKNIHNILYVYSPNTATPGDQERYLETYPGDAYVDILGIDSYDSKDNAGSEQFLSGLVKDLSMIVDLAEQKGKVAALTEFGYSAQGLNKTGNTLDWYSRIFNTIQSDQKASKIAYMLTWANFGMPNNIYVPYRDVNGSLGGDHELLPDFERFYQHTNTVFAKEVGQIYGKGKNIQTSPVTDSVYLIRPANGDIIGQQEVTIVVKPSQEDDAVSMTIGDQIYQLSKEGQYFTANITLPAELDNQVLIATIQYTSKGQETKQEQVKLFTRFTQNTESPLVVDTFEQYFGDNSLLHQAYSSNGDKIQISLSENQKQEGKYGMVYDYEVGDKGYAGRQISFEKNWQGANALSFWLKHSGYPQHLTVQIRIGNVSYEKNIALTEAFEGLVSLPLAEFLPAAWEGNQSARIDQVGLGKVSQFAFYLGGEKGTGTLYFDDIQAVTREDLPAIVDKYEPEVETYQPTIYHFDEEVGKWNGPDLKTVDGQLVASISGEKDQKTEINLQANQDLSNYNWYVVKLKTSSPVQAKLYIKVGDSWQWINNEMATVNDQWTDLRFDLSQIAERSNTREIGIEFLVQGSEDQVQIQIEQISLVKDLAELEEKGSKDSSEEAPSTENEPSSSVENEGHDKNQDTDPIEYVKPIKSATEHVLPNPSGHVVETGKKPGQPTALTAQTSSKSSKTLPQTGDGSSLSFMLLGLGLLSAVQIFKHKKM</sequence>
<dbReference type="EC" id="3.2.1.78" evidence="12"/>
<gene>
    <name evidence="12" type="ORF">ABID50_000308</name>
</gene>
<keyword evidence="2" id="KW-0134">Cell wall</keyword>
<feature type="domain" description="GH26" evidence="11">
    <location>
        <begin position="135"/>
        <end position="492"/>
    </location>
</feature>
<keyword evidence="13" id="KW-1185">Reference proteome</keyword>
<keyword evidence="6" id="KW-0572">Peptidoglycan-anchor</keyword>
<protein>
    <submittedName>
        <fullName evidence="12">Mannan endo-1,4-beta-mannosidase</fullName>
        <ecNumber evidence="12">3.2.1.78</ecNumber>
    </submittedName>
</protein>
<name>A0ABV2EQT9_9STRE</name>
<feature type="region of interest" description="Disordered" evidence="9">
    <location>
        <begin position="973"/>
        <end position="1011"/>
    </location>
</feature>
<dbReference type="PROSITE" id="PS51764">
    <property type="entry name" value="GH26"/>
    <property type="match status" value="1"/>
</dbReference>
<proteinExistence type="inferred from homology"/>
<evidence type="ECO:0000256" key="1">
    <source>
        <dbReference type="ARBA" id="ARBA00007754"/>
    </source>
</evidence>
<dbReference type="PROSITE" id="PS51257">
    <property type="entry name" value="PROKAR_LIPOPROTEIN"/>
    <property type="match status" value="1"/>
</dbReference>
<keyword evidence="5 8" id="KW-0378">Hydrolase</keyword>
<dbReference type="PANTHER" id="PTHR40079:SF4">
    <property type="entry name" value="GH26 DOMAIN-CONTAINING PROTEIN-RELATED"/>
    <property type="match status" value="1"/>
</dbReference>
<dbReference type="GO" id="GO:0016985">
    <property type="term" value="F:mannan endo-1,4-beta-mannosidase activity"/>
    <property type="evidence" value="ECO:0007669"/>
    <property type="project" value="UniProtKB-EC"/>
</dbReference>
<dbReference type="InterPro" id="IPR022790">
    <property type="entry name" value="GH26_dom"/>
</dbReference>
<dbReference type="InterPro" id="IPR008979">
    <property type="entry name" value="Galactose-bd-like_sf"/>
</dbReference>
<feature type="region of interest" description="Disordered" evidence="9">
    <location>
        <begin position="926"/>
        <end position="959"/>
    </location>
</feature>
<dbReference type="InterPro" id="IPR017853">
    <property type="entry name" value="GH"/>
</dbReference>